<evidence type="ECO:0000313" key="3">
    <source>
        <dbReference type="EMBL" id="GAA1551178.1"/>
    </source>
</evidence>
<dbReference type="Proteomes" id="UP001500363">
    <property type="component" value="Unassembled WGS sequence"/>
</dbReference>
<organism evidence="3 4">
    <name type="scientific">Kribbella lupini</name>
    <dbReference type="NCBI Taxonomy" id="291602"/>
    <lineage>
        <taxon>Bacteria</taxon>
        <taxon>Bacillati</taxon>
        <taxon>Actinomycetota</taxon>
        <taxon>Actinomycetes</taxon>
        <taxon>Propionibacteriales</taxon>
        <taxon>Kribbellaceae</taxon>
        <taxon>Kribbella</taxon>
    </lineage>
</organism>
<keyword evidence="2" id="KW-0812">Transmembrane</keyword>
<comment type="caution">
    <text evidence="3">The sequence shown here is derived from an EMBL/GenBank/DDBJ whole genome shotgun (WGS) entry which is preliminary data.</text>
</comment>
<feature type="transmembrane region" description="Helical" evidence="2">
    <location>
        <begin position="5"/>
        <end position="26"/>
    </location>
</feature>
<keyword evidence="2" id="KW-0472">Membrane</keyword>
<feature type="transmembrane region" description="Helical" evidence="2">
    <location>
        <begin position="112"/>
        <end position="134"/>
    </location>
</feature>
<keyword evidence="2" id="KW-1133">Transmembrane helix</keyword>
<reference evidence="4" key="1">
    <citation type="journal article" date="2019" name="Int. J. Syst. Evol. Microbiol.">
        <title>The Global Catalogue of Microorganisms (GCM) 10K type strain sequencing project: providing services to taxonomists for standard genome sequencing and annotation.</title>
        <authorList>
            <consortium name="The Broad Institute Genomics Platform"/>
            <consortium name="The Broad Institute Genome Sequencing Center for Infectious Disease"/>
            <person name="Wu L."/>
            <person name="Ma J."/>
        </authorList>
    </citation>
    <scope>NUCLEOTIDE SEQUENCE [LARGE SCALE GENOMIC DNA]</scope>
    <source>
        <strain evidence="4">JCM 14303</strain>
    </source>
</reference>
<dbReference type="RefSeq" id="WP_344180996.1">
    <property type="nucleotide sequence ID" value="NZ_BAAANC010000003.1"/>
</dbReference>
<accession>A0ABP4MWA8</accession>
<sequence length="212" mass="22811">MNPKALIGVVAGILLGWLMVALGSYAGTELYTRRLQRFDDAQSETLPWLLLLIAIGLVLGGLMAIRSFGAGVMAGTGLLMTVAGVAVQVLPIRSVIDLIKLFELPGVRYRGGGGLLLVDGALVVLGIVLLVVGVRRMATDSKREMPRAYLDSQARPGLHPGQYQPGQYQPGQQPQGQYHPGQQPPSEYQPGQYHPGQQPPGQTFPSQQDRPH</sequence>
<keyword evidence="4" id="KW-1185">Reference proteome</keyword>
<dbReference type="EMBL" id="BAAANC010000003">
    <property type="protein sequence ID" value="GAA1551178.1"/>
    <property type="molecule type" value="Genomic_DNA"/>
</dbReference>
<feature type="transmembrane region" description="Helical" evidence="2">
    <location>
        <begin position="72"/>
        <end position="92"/>
    </location>
</feature>
<evidence type="ECO:0000256" key="1">
    <source>
        <dbReference type="SAM" id="MobiDB-lite"/>
    </source>
</evidence>
<name>A0ABP4MWA8_9ACTN</name>
<evidence type="ECO:0000313" key="4">
    <source>
        <dbReference type="Proteomes" id="UP001500363"/>
    </source>
</evidence>
<feature type="compositionally biased region" description="Polar residues" evidence="1">
    <location>
        <begin position="203"/>
        <end position="212"/>
    </location>
</feature>
<feature type="transmembrane region" description="Helical" evidence="2">
    <location>
        <begin position="46"/>
        <end position="65"/>
    </location>
</feature>
<proteinExistence type="predicted"/>
<feature type="compositionally biased region" description="Low complexity" evidence="1">
    <location>
        <begin position="156"/>
        <end position="201"/>
    </location>
</feature>
<evidence type="ECO:0000256" key="2">
    <source>
        <dbReference type="SAM" id="Phobius"/>
    </source>
</evidence>
<gene>
    <name evidence="3" type="ORF">GCM10009741_64570</name>
</gene>
<protein>
    <submittedName>
        <fullName evidence="3">Uncharacterized protein</fullName>
    </submittedName>
</protein>
<feature type="region of interest" description="Disordered" evidence="1">
    <location>
        <begin position="152"/>
        <end position="212"/>
    </location>
</feature>